<dbReference type="eggNOG" id="COG3518">
    <property type="taxonomic scope" value="Bacteria"/>
</dbReference>
<name>I0IRP9_LEPFC</name>
<dbReference type="STRING" id="1162668.LFE_2276"/>
<dbReference type="RefSeq" id="WP_014450431.1">
    <property type="nucleotide sequence ID" value="NC_017094.1"/>
</dbReference>
<dbReference type="KEGG" id="lfc:LFE_2276"/>
<accession>I0IRP9</accession>
<dbReference type="EMBL" id="AP012342">
    <property type="protein sequence ID" value="BAM07948.1"/>
    <property type="molecule type" value="Genomic_DNA"/>
</dbReference>
<gene>
    <name evidence="2" type="ordered locus">LFE_2276</name>
</gene>
<dbReference type="Gene3D" id="3.10.450.40">
    <property type="match status" value="1"/>
</dbReference>
<dbReference type="Proteomes" id="UP000007382">
    <property type="component" value="Chromosome"/>
</dbReference>
<dbReference type="InterPro" id="IPR017737">
    <property type="entry name" value="TssE1-like"/>
</dbReference>
<proteinExistence type="predicted"/>
<reference evidence="3" key="2">
    <citation type="submission" date="2012-03" db="EMBL/GenBank/DDBJ databases">
        <title>The complete genome sequence of the pioneer microbe on fresh volcanic deposit, Leptospirillum ferrooxidans strain C2-3.</title>
        <authorList>
            <person name="Fujimura R."/>
            <person name="Sato Y."/>
            <person name="Nishizawa T."/>
            <person name="Nanba K."/>
            <person name="Oshima K."/>
            <person name="Hattori M."/>
            <person name="Kamijo T."/>
            <person name="Ohta H."/>
        </authorList>
    </citation>
    <scope>NUCLEOTIDE SEQUENCE [LARGE SCALE GENOMIC DNA]</scope>
    <source>
        <strain evidence="3">C2-3</strain>
    </source>
</reference>
<dbReference type="OrthoDB" id="1524306at2"/>
<dbReference type="AlphaFoldDB" id="I0IRP9"/>
<dbReference type="InterPro" id="IPR007048">
    <property type="entry name" value="IraD/Gp25-like"/>
</dbReference>
<protein>
    <submittedName>
        <fullName evidence="2">Putative GPW/gp25 family protein</fullName>
    </submittedName>
</protein>
<keyword evidence="3" id="KW-1185">Reference proteome</keyword>
<evidence type="ECO:0000259" key="1">
    <source>
        <dbReference type="Pfam" id="PF04965"/>
    </source>
</evidence>
<evidence type="ECO:0000313" key="3">
    <source>
        <dbReference type="Proteomes" id="UP000007382"/>
    </source>
</evidence>
<reference evidence="2 3" key="1">
    <citation type="journal article" date="2012" name="J. Bacteriol.">
        <title>Complete Genome Sequence of Leptospirillum ferrooxidans Strain C2-3, Isolated from a Fresh Volcanic Ash Deposit on the Island of Miyake, Japan.</title>
        <authorList>
            <person name="Fujimura R."/>
            <person name="Sato Y."/>
            <person name="Nishizawa T."/>
            <person name="Oshima K."/>
            <person name="Kim S.-W."/>
            <person name="Hattori M."/>
            <person name="Kamijo T."/>
            <person name="Ohta H."/>
        </authorList>
    </citation>
    <scope>NUCLEOTIDE SEQUENCE [LARGE SCALE GENOMIC DNA]</scope>
    <source>
        <strain evidence="2 3">C2-3</strain>
    </source>
</reference>
<dbReference type="Pfam" id="PF04965">
    <property type="entry name" value="GPW_gp25"/>
    <property type="match status" value="1"/>
</dbReference>
<dbReference type="NCBIfam" id="TIGR03357">
    <property type="entry name" value="VI_zyme"/>
    <property type="match status" value="1"/>
</dbReference>
<evidence type="ECO:0000313" key="2">
    <source>
        <dbReference type="EMBL" id="BAM07948.1"/>
    </source>
</evidence>
<sequence length="138" mass="15472">MESRERILERIAFWKEGAERDRLSRYESVSSSVRAHLSRLLTTRKGSVPISPEYGVPDLSNIAGSFESGTSLQMVQTILETVARFEPRLLSPKVRALDDTTELSSLRIEISGEILVNDQRTLIQIPAFVRANGEILLS</sequence>
<feature type="domain" description="IraD/Gp25-like" evidence="1">
    <location>
        <begin position="30"/>
        <end position="117"/>
    </location>
</feature>
<dbReference type="SUPFAM" id="SSF160719">
    <property type="entry name" value="gpW/gp25-like"/>
    <property type="match status" value="1"/>
</dbReference>
<dbReference type="PATRIC" id="fig|1162668.3.peg.2700"/>
<organism evidence="2 3">
    <name type="scientific">Leptospirillum ferrooxidans (strain C2-3)</name>
    <dbReference type="NCBI Taxonomy" id="1162668"/>
    <lineage>
        <taxon>Bacteria</taxon>
        <taxon>Pseudomonadati</taxon>
        <taxon>Nitrospirota</taxon>
        <taxon>Nitrospiria</taxon>
        <taxon>Nitrospirales</taxon>
        <taxon>Nitrospiraceae</taxon>
        <taxon>Leptospirillum</taxon>
    </lineage>
</organism>
<dbReference type="HOGENOM" id="CLU_132637_2_0_0"/>